<name>A0A6V7QEA5_ANACO</name>
<dbReference type="AlphaFoldDB" id="A0A6V7QEA5"/>
<dbReference type="Pfam" id="PF01554">
    <property type="entry name" value="MatE"/>
    <property type="match status" value="2"/>
</dbReference>
<feature type="transmembrane region" description="Helical" evidence="6">
    <location>
        <begin position="271"/>
        <end position="290"/>
    </location>
</feature>
<comment type="similarity">
    <text evidence="2 6">Belongs to the multi antimicrobial extrusion (MATE) (TC 2.A.66.1) family.</text>
</comment>
<feature type="transmembrane region" description="Helical" evidence="6">
    <location>
        <begin position="420"/>
        <end position="442"/>
    </location>
</feature>
<evidence type="ECO:0000256" key="6">
    <source>
        <dbReference type="RuleBase" id="RU004914"/>
    </source>
</evidence>
<dbReference type="InterPro" id="IPR002528">
    <property type="entry name" value="MATE_fam"/>
</dbReference>
<evidence type="ECO:0000256" key="3">
    <source>
        <dbReference type="ARBA" id="ARBA00022692"/>
    </source>
</evidence>
<dbReference type="PANTHER" id="PTHR11206">
    <property type="entry name" value="MULTIDRUG RESISTANCE PROTEIN"/>
    <property type="match status" value="1"/>
</dbReference>
<dbReference type="GO" id="GO:0042910">
    <property type="term" value="F:xenobiotic transmembrane transporter activity"/>
    <property type="evidence" value="ECO:0007669"/>
    <property type="project" value="InterPro"/>
</dbReference>
<dbReference type="InterPro" id="IPR045069">
    <property type="entry name" value="MATE_euk"/>
</dbReference>
<evidence type="ECO:0000256" key="1">
    <source>
        <dbReference type="ARBA" id="ARBA00004141"/>
    </source>
</evidence>
<sequence>MERIAKKSWEESKTTWRIAGPVILTAVLQCTVGFVTVAFAGHLGKLELAAVSIAQGVVEGFGYGILLLSPRLCIKECTYLRCWRRRETNEGNLLGNAGLIFRAVFEVTMKRVVRKSWDESKQIWRIATPTILTAVLQFAIGVITVAFVGHIGELELAAVSVVTNVVEGFAYGVLLGMGSALETLCGQAVGAGQFQMLGIYMQRSWIICGVTALVLTPVYVFTSPMLKLLHQSEDISDVAGKYTRWAIPQLFAYAMNFPLQKFYQSQTKVWVMTAIAGVVLAIHVLLNWVFVTKLGYGLFGAAMVGNVSWWLINLAQFVYLVSGFFPEAWTGFSLAAFKNLAAFVKLSLASAIMLCLELWYYTAVIIMVGLLENPETQVGAISICMNYQLWALMVALGFNAAVSVRVSNELGANHPKAAKFSVIIAVSTSAFIGLIFMIIVLVERKQLPKFFTDVPELIRETSKLGYLLGATIFLNSVQPVLSGVAIGAGWQSLVAFINIGCYYFVGLPLGAIFGFKLKLNALGIWVGMLVGTLLQTVILVVITFRTKWQKEAMLAEERIRVWGGQVEIQPNPGTG</sequence>
<proteinExistence type="inferred from homology"/>
<feature type="transmembrane region" description="Helical" evidence="6">
    <location>
        <begin position="342"/>
        <end position="367"/>
    </location>
</feature>
<reference evidence="7" key="1">
    <citation type="submission" date="2020-07" db="EMBL/GenBank/DDBJ databases">
        <authorList>
            <person name="Lin J."/>
        </authorList>
    </citation>
    <scope>NUCLEOTIDE SEQUENCE</scope>
</reference>
<evidence type="ECO:0000256" key="2">
    <source>
        <dbReference type="ARBA" id="ARBA00010199"/>
    </source>
</evidence>
<gene>
    <name evidence="7" type="ORF">CB5_LOCUS24611</name>
</gene>
<feature type="transmembrane region" description="Helical" evidence="6">
    <location>
        <begin position="387"/>
        <end position="408"/>
    </location>
</feature>
<keyword evidence="4 6" id="KW-1133">Transmembrane helix</keyword>
<organism evidence="7">
    <name type="scientific">Ananas comosus var. bracteatus</name>
    <name type="common">red pineapple</name>
    <dbReference type="NCBI Taxonomy" id="296719"/>
    <lineage>
        <taxon>Eukaryota</taxon>
        <taxon>Viridiplantae</taxon>
        <taxon>Streptophyta</taxon>
        <taxon>Embryophyta</taxon>
        <taxon>Tracheophyta</taxon>
        <taxon>Spermatophyta</taxon>
        <taxon>Magnoliopsida</taxon>
        <taxon>Liliopsida</taxon>
        <taxon>Poales</taxon>
        <taxon>Bromeliaceae</taxon>
        <taxon>Bromelioideae</taxon>
        <taxon>Ananas</taxon>
    </lineage>
</organism>
<dbReference type="GO" id="GO:0016020">
    <property type="term" value="C:membrane"/>
    <property type="evidence" value="ECO:0007669"/>
    <property type="project" value="UniProtKB-SubCell"/>
</dbReference>
<feature type="transmembrane region" description="Helical" evidence="6">
    <location>
        <begin position="169"/>
        <end position="192"/>
    </location>
</feature>
<dbReference type="EMBL" id="LR862135">
    <property type="protein sequence ID" value="CAD1841400.1"/>
    <property type="molecule type" value="Genomic_DNA"/>
</dbReference>
<comment type="subcellular location">
    <subcellularLocation>
        <location evidence="1">Membrane</location>
        <topology evidence="1">Multi-pass membrane protein</topology>
    </subcellularLocation>
</comment>
<feature type="transmembrane region" description="Helical" evidence="6">
    <location>
        <begin position="48"/>
        <end position="68"/>
    </location>
</feature>
<evidence type="ECO:0000256" key="5">
    <source>
        <dbReference type="ARBA" id="ARBA00023136"/>
    </source>
</evidence>
<protein>
    <recommendedName>
        <fullName evidence="6">Protein DETOXIFICATION</fullName>
    </recommendedName>
    <alternativeName>
        <fullName evidence="6">Multidrug and toxic compound extrusion protein</fullName>
    </alternativeName>
</protein>
<evidence type="ECO:0000313" key="7">
    <source>
        <dbReference type="EMBL" id="CAD1841400.1"/>
    </source>
</evidence>
<feature type="transmembrane region" description="Helical" evidence="6">
    <location>
        <begin position="493"/>
        <end position="515"/>
    </location>
</feature>
<dbReference type="CDD" id="cd13132">
    <property type="entry name" value="MATE_eukaryotic"/>
    <property type="match status" value="1"/>
</dbReference>
<accession>A0A6V7QEA5</accession>
<evidence type="ECO:0000256" key="4">
    <source>
        <dbReference type="ARBA" id="ARBA00022989"/>
    </source>
</evidence>
<dbReference type="GO" id="GO:0015297">
    <property type="term" value="F:antiporter activity"/>
    <property type="evidence" value="ECO:0007669"/>
    <property type="project" value="InterPro"/>
</dbReference>
<keyword evidence="5 6" id="KW-0472">Membrane</keyword>
<feature type="transmembrane region" description="Helical" evidence="6">
    <location>
        <begin position="464"/>
        <end position="486"/>
    </location>
</feature>
<feature type="transmembrane region" description="Helical" evidence="6">
    <location>
        <begin position="21"/>
        <end position="42"/>
    </location>
</feature>
<feature type="transmembrane region" description="Helical" evidence="6">
    <location>
        <begin position="521"/>
        <end position="544"/>
    </location>
</feature>
<feature type="transmembrane region" description="Helical" evidence="6">
    <location>
        <begin position="123"/>
        <end position="149"/>
    </location>
</feature>
<dbReference type="NCBIfam" id="TIGR00797">
    <property type="entry name" value="matE"/>
    <property type="match status" value="1"/>
</dbReference>
<keyword evidence="3 6" id="KW-0812">Transmembrane</keyword>
<feature type="transmembrane region" description="Helical" evidence="6">
    <location>
        <begin position="204"/>
        <end position="222"/>
    </location>
</feature>
<feature type="transmembrane region" description="Helical" evidence="6">
    <location>
        <begin position="296"/>
        <end position="321"/>
    </location>
</feature>
<dbReference type="GO" id="GO:1990961">
    <property type="term" value="P:xenobiotic detoxification by transmembrane export across the plasma membrane"/>
    <property type="evidence" value="ECO:0007669"/>
    <property type="project" value="InterPro"/>
</dbReference>